<dbReference type="InterPro" id="IPR006315">
    <property type="entry name" value="OM_autotransptr_brl_dom"/>
</dbReference>
<evidence type="ECO:0000313" key="4">
    <source>
        <dbReference type="Proteomes" id="UP000397656"/>
    </source>
</evidence>
<name>A0A643G392_9BURK</name>
<evidence type="ECO:0000313" key="3">
    <source>
        <dbReference type="EMBL" id="QOT80378.1"/>
    </source>
</evidence>
<dbReference type="EMBL" id="CP062804">
    <property type="protein sequence ID" value="QOT80378.1"/>
    <property type="molecule type" value="Genomic_DNA"/>
</dbReference>
<dbReference type="PROSITE" id="PS51208">
    <property type="entry name" value="AUTOTRANSPORTER"/>
    <property type="match status" value="1"/>
</dbReference>
<dbReference type="InterPro" id="IPR036709">
    <property type="entry name" value="Autotransporte_beta_dom_sf"/>
</dbReference>
<sequence>MKHHRSSLRQEDVATGIAHAGQPHRKALPPSVPRAITTAAVMAFGSLAFLPATAAAVTGCQFYSPNTISNTLSSTCVLGSGSSLNVTASSGVISVVGGPGVSVGPAIFTPVGNITNFGSISSRGSDGSAGTPMSPNGNDGSAGTGISVSAAAPGAPIVNLIANQGTISGVGGNGGSPAQGPYSAVSGGAGAAGIGISVSNAGVATISNNGSITGTGGNSGPKVVISDFPGRPGMGIGISVSSGTLGSLENNANATISGIGGSADASVAFTDAGGAATGVSIESSSVQSIQNAGTISATGGSRPGIRPNTVVGGMAIAIGISGSTVGTLSNTGTLTASSPGGFSAGINVQNSTVDRIDNFGTISAGTAISISADSTITNGIHNAGRLDGAVQLGKATLELDGATATVTGPVSGQAGSVVNVNGTFTSGNTFQVDTFNVANSAQFNMGHDVTVASGLNNAGTLAVAAGKTATIYGNYTQAASGVFQTGLGANGAYGKLVVNGTADLSASNKINVNVAGAPSLVAGTSVQPGVILATKLVAGPTFTVTDNSALFDFIATRNGNAVDLCVARAGATSCSAAPVTPTPDPASPTSPLPAPTPAPVITVVSSVTGAQNTPGLGAARVLDALISQGAGAPAAMAPVITALGTLPTEQAVSDAVKQTLPLMVAGMTDVNSAAMHATNRVIQSRQEANRGLSSGDEFISDRQVWFKPVGSWAKQNDRDGVAGYKANTYGMVLGADTVVSDNARVGGAFSYMHSRIDGNSPVAAQSASVDGYRLISYGSYSLDPRTDISVQADLGAGRNEGQRNINFGGLNSRASSSYNSWNAHVGAGIGRVFNLQPTTTFTPSLRADYTFIQDAAYTETGADALSLAVAKNSARELILSTEARLNQALTEHAMFSANLGVGYDALAQQSAITAAYVGGGAQFVTRGMAPSRWLMRAGLGFVVTSSKAMEVSVRYDAEVRESFTNQTASVKVRLPF</sequence>
<dbReference type="AlphaFoldDB" id="A0A643G392"/>
<accession>A0A643G392</accession>
<dbReference type="NCBIfam" id="TIGR01414">
    <property type="entry name" value="autotrans_barl"/>
    <property type="match status" value="1"/>
</dbReference>
<feature type="compositionally biased region" description="Polar residues" evidence="1">
    <location>
        <begin position="131"/>
        <end position="145"/>
    </location>
</feature>
<dbReference type="InterPro" id="IPR005546">
    <property type="entry name" value="Autotransporte_beta"/>
</dbReference>
<dbReference type="Pfam" id="PF03797">
    <property type="entry name" value="Autotransporter"/>
    <property type="match status" value="1"/>
</dbReference>
<evidence type="ECO:0000256" key="1">
    <source>
        <dbReference type="SAM" id="MobiDB-lite"/>
    </source>
</evidence>
<organism evidence="3 4">
    <name type="scientific">Cupriavidus basilensis</name>
    <dbReference type="NCBI Taxonomy" id="68895"/>
    <lineage>
        <taxon>Bacteria</taxon>
        <taxon>Pseudomonadati</taxon>
        <taxon>Pseudomonadota</taxon>
        <taxon>Betaproteobacteria</taxon>
        <taxon>Burkholderiales</taxon>
        <taxon>Burkholderiaceae</taxon>
        <taxon>Cupriavidus</taxon>
    </lineage>
</organism>
<dbReference type="GeneID" id="98403862"/>
<protein>
    <submittedName>
        <fullName evidence="3">Autotransporter domain-containing protein</fullName>
    </submittedName>
</protein>
<dbReference type="GO" id="GO:0019867">
    <property type="term" value="C:outer membrane"/>
    <property type="evidence" value="ECO:0007669"/>
    <property type="project" value="InterPro"/>
</dbReference>
<dbReference type="SUPFAM" id="SSF103515">
    <property type="entry name" value="Autotransporter"/>
    <property type="match status" value="1"/>
</dbReference>
<gene>
    <name evidence="3" type="ORF">F7R26_023295</name>
</gene>
<proteinExistence type="predicted"/>
<dbReference type="RefSeq" id="WP_150984241.1">
    <property type="nucleotide sequence ID" value="NZ_CP062804.1"/>
</dbReference>
<dbReference type="Gene3D" id="2.40.128.130">
    <property type="entry name" value="Autotransporter beta-domain"/>
    <property type="match status" value="1"/>
</dbReference>
<evidence type="ECO:0000259" key="2">
    <source>
        <dbReference type="PROSITE" id="PS51208"/>
    </source>
</evidence>
<feature type="domain" description="Autotransporter" evidence="2">
    <location>
        <begin position="697"/>
        <end position="976"/>
    </location>
</feature>
<feature type="region of interest" description="Disordered" evidence="1">
    <location>
        <begin position="122"/>
        <end position="145"/>
    </location>
</feature>
<dbReference type="Proteomes" id="UP000397656">
    <property type="component" value="Chromosome 2"/>
</dbReference>
<dbReference type="SMART" id="SM00869">
    <property type="entry name" value="Autotransporter"/>
    <property type="match status" value="1"/>
</dbReference>
<reference evidence="3 4" key="1">
    <citation type="submission" date="2020-10" db="EMBL/GenBank/DDBJ databases">
        <title>Complete genome sequence of Cupriavidus basilensis CCUG 49340T.</title>
        <authorList>
            <person name="Salva-Serra F."/>
            <person name="Donoso R.A."/>
            <person name="Cho K.H."/>
            <person name="Yoo J.A."/>
            <person name="Lee K."/>
            <person name="Yoon S.-H."/>
            <person name="Perez-Pantoja D."/>
            <person name="Moore E.R.B."/>
        </authorList>
    </citation>
    <scope>NUCLEOTIDE SEQUENCE [LARGE SCALE GENOMIC DNA]</scope>
    <source>
        <strain evidence="4">CCUG 49340</strain>
    </source>
</reference>